<dbReference type="Gene3D" id="3.40.50.300">
    <property type="entry name" value="P-loop containing nucleotide triphosphate hydrolases"/>
    <property type="match status" value="1"/>
</dbReference>
<dbReference type="InterPro" id="IPR003960">
    <property type="entry name" value="ATPase_AAA_CS"/>
</dbReference>
<evidence type="ECO:0000259" key="3">
    <source>
        <dbReference type="SMART" id="SM00382"/>
    </source>
</evidence>
<keyword evidence="2" id="KW-0067">ATP-binding</keyword>
<sequence length="559" mass="62470">MDMLSDLSGGLSSGAAAQIGVMNKLSTGSVVVDILLCMVLPLVLRRASDWVQDLRSRLETWLRSRQEFYRDIEHVTGDGYYAWGDQATEDNRILQEALLLYLDRLRPGLSPFKHTDVRLMLDTGLRREDSDWDSDADSVADSDDYSYAEELKRGRICTLPPQNDWIEVEEGLMMKRIESDESEKGEKMLQTKIRNTISLKSDAKDGDKRIDAFIAKAYAFYTEKMEDRKSNDRHLYTPLFRIAAKGNSGGDSDRDSQAQAMLFKRYRLSENKTFASFFHPEKDPLLQLINKFMNKTGKFAIPGYPHKLGILLYGPPGTGKTSLIKAIAQHTKRSIVSVPLNRIHTNQELMDLVFDQAYKVEGEGRAVRLPFKKTIFVMEDVDAACNVVLRRSPESPPPMPKALPLDPAEAAGELAKGKEAESKATGTLTREQIAFLFDKEDDKLNLAGLLNVLDGVVDCPERIVVMTTNHPEKLDPALIRPGRINKQIHMGNMRAEEALQMAAHYYGPVSPQDEAALRAALPDGALSPARLEAMCAEGDTLPELVEAIEQALGVRSQEE</sequence>
<organism evidence="4 5">
    <name type="scientific">Ostreobium quekettii</name>
    <dbReference type="NCBI Taxonomy" id="121088"/>
    <lineage>
        <taxon>Eukaryota</taxon>
        <taxon>Viridiplantae</taxon>
        <taxon>Chlorophyta</taxon>
        <taxon>core chlorophytes</taxon>
        <taxon>Ulvophyceae</taxon>
        <taxon>TCBD clade</taxon>
        <taxon>Bryopsidales</taxon>
        <taxon>Ostreobineae</taxon>
        <taxon>Ostreobiaceae</taxon>
        <taxon>Ostreobium</taxon>
    </lineage>
</organism>
<dbReference type="PROSITE" id="PS00674">
    <property type="entry name" value="AAA"/>
    <property type="match status" value="1"/>
</dbReference>
<comment type="similarity">
    <text evidence="1">Belongs to the AAA ATPase family. BCS1 subfamily.</text>
</comment>
<dbReference type="Pfam" id="PF00004">
    <property type="entry name" value="AAA"/>
    <property type="match status" value="2"/>
</dbReference>
<comment type="caution">
    <text evidence="4">The sequence shown here is derived from an EMBL/GenBank/DDBJ whole genome shotgun (WGS) entry which is preliminary data.</text>
</comment>
<feature type="domain" description="AAA+ ATPase" evidence="3">
    <location>
        <begin position="306"/>
        <end position="494"/>
    </location>
</feature>
<evidence type="ECO:0000313" key="5">
    <source>
        <dbReference type="Proteomes" id="UP000708148"/>
    </source>
</evidence>
<dbReference type="InterPro" id="IPR027417">
    <property type="entry name" value="P-loop_NTPase"/>
</dbReference>
<dbReference type="GO" id="GO:0016887">
    <property type="term" value="F:ATP hydrolysis activity"/>
    <property type="evidence" value="ECO:0007669"/>
    <property type="project" value="InterPro"/>
</dbReference>
<gene>
    <name evidence="4" type="ORF">OSTQU699_LOCUS9262</name>
</gene>
<dbReference type="InterPro" id="IPR003959">
    <property type="entry name" value="ATPase_AAA_core"/>
</dbReference>
<dbReference type="Proteomes" id="UP000708148">
    <property type="component" value="Unassembled WGS sequence"/>
</dbReference>
<keyword evidence="5" id="KW-1185">Reference proteome</keyword>
<dbReference type="SMART" id="SM00382">
    <property type="entry name" value="AAA"/>
    <property type="match status" value="1"/>
</dbReference>
<protein>
    <recommendedName>
        <fullName evidence="3">AAA+ ATPase domain-containing protein</fullName>
    </recommendedName>
</protein>
<keyword evidence="2" id="KW-0547">Nucleotide-binding</keyword>
<dbReference type="InterPro" id="IPR003593">
    <property type="entry name" value="AAA+_ATPase"/>
</dbReference>
<accession>A0A8S1JDJ7</accession>
<evidence type="ECO:0000256" key="2">
    <source>
        <dbReference type="RuleBase" id="RU003651"/>
    </source>
</evidence>
<dbReference type="InterPro" id="IPR050747">
    <property type="entry name" value="Mitochondrial_chaperone_BCS1"/>
</dbReference>
<dbReference type="PANTHER" id="PTHR23070">
    <property type="entry name" value="BCS1 AAA-TYPE ATPASE"/>
    <property type="match status" value="1"/>
</dbReference>
<evidence type="ECO:0000313" key="4">
    <source>
        <dbReference type="EMBL" id="CAD7703905.1"/>
    </source>
</evidence>
<dbReference type="EMBL" id="CAJHUC010002501">
    <property type="protein sequence ID" value="CAD7703905.1"/>
    <property type="molecule type" value="Genomic_DNA"/>
</dbReference>
<name>A0A8S1JDJ7_9CHLO</name>
<dbReference type="GO" id="GO:0005524">
    <property type="term" value="F:ATP binding"/>
    <property type="evidence" value="ECO:0007669"/>
    <property type="project" value="UniProtKB-KW"/>
</dbReference>
<dbReference type="OrthoDB" id="541358at2759"/>
<reference evidence="4" key="1">
    <citation type="submission" date="2020-12" db="EMBL/GenBank/DDBJ databases">
        <authorList>
            <person name="Iha C."/>
        </authorList>
    </citation>
    <scope>NUCLEOTIDE SEQUENCE</scope>
</reference>
<proteinExistence type="inferred from homology"/>
<dbReference type="AlphaFoldDB" id="A0A8S1JDJ7"/>
<dbReference type="SUPFAM" id="SSF52540">
    <property type="entry name" value="P-loop containing nucleoside triphosphate hydrolases"/>
    <property type="match status" value="1"/>
</dbReference>
<evidence type="ECO:0000256" key="1">
    <source>
        <dbReference type="ARBA" id="ARBA00007448"/>
    </source>
</evidence>